<dbReference type="Pfam" id="PF01370">
    <property type="entry name" value="Epimerase"/>
    <property type="match status" value="1"/>
</dbReference>
<comment type="caution">
    <text evidence="2">The sequence shown here is derived from an EMBL/GenBank/DDBJ whole genome shotgun (WGS) entry which is preliminary data.</text>
</comment>
<dbReference type="CDD" id="cd08946">
    <property type="entry name" value="SDR_e"/>
    <property type="match status" value="1"/>
</dbReference>
<evidence type="ECO:0000313" key="2">
    <source>
        <dbReference type="EMBL" id="GIF72254.1"/>
    </source>
</evidence>
<dbReference type="SUPFAM" id="SSF51735">
    <property type="entry name" value="NAD(P)-binding Rossmann-fold domains"/>
    <property type="match status" value="1"/>
</dbReference>
<dbReference type="InterPro" id="IPR036291">
    <property type="entry name" value="NAD(P)-bd_dom_sf"/>
</dbReference>
<dbReference type="EMBL" id="BONE01000010">
    <property type="protein sequence ID" value="GIF72254.1"/>
    <property type="molecule type" value="Genomic_DNA"/>
</dbReference>
<evidence type="ECO:0000313" key="3">
    <source>
        <dbReference type="Proteomes" id="UP000604117"/>
    </source>
</evidence>
<accession>A0ABQ4CLT2</accession>
<protein>
    <submittedName>
        <fullName evidence="2">NAD-dependent dehydratase</fullName>
    </submittedName>
</protein>
<dbReference type="Proteomes" id="UP000604117">
    <property type="component" value="Unassembled WGS sequence"/>
</dbReference>
<dbReference type="PANTHER" id="PTHR43245:SF55">
    <property type="entry name" value="NAD(P)-BINDING DOMAIN-CONTAINING PROTEIN"/>
    <property type="match status" value="1"/>
</dbReference>
<evidence type="ECO:0000259" key="1">
    <source>
        <dbReference type="Pfam" id="PF01370"/>
    </source>
</evidence>
<name>A0ABQ4CLT2_9ACTN</name>
<proteinExistence type="predicted"/>
<reference evidence="2 3" key="1">
    <citation type="submission" date="2021-01" db="EMBL/GenBank/DDBJ databases">
        <title>Whole genome shotgun sequence of Asanoa siamensis NBRC 107932.</title>
        <authorList>
            <person name="Komaki H."/>
            <person name="Tamura T."/>
        </authorList>
    </citation>
    <scope>NUCLEOTIDE SEQUENCE [LARGE SCALE GENOMIC DNA]</scope>
    <source>
        <strain evidence="2 3">NBRC 107932</strain>
    </source>
</reference>
<dbReference type="PANTHER" id="PTHR43245">
    <property type="entry name" value="BIFUNCTIONAL POLYMYXIN RESISTANCE PROTEIN ARNA"/>
    <property type="match status" value="1"/>
</dbReference>
<dbReference type="Gene3D" id="3.40.50.720">
    <property type="entry name" value="NAD(P)-binding Rossmann-like Domain"/>
    <property type="match status" value="1"/>
</dbReference>
<organism evidence="2 3">
    <name type="scientific">Asanoa siamensis</name>
    <dbReference type="NCBI Taxonomy" id="926357"/>
    <lineage>
        <taxon>Bacteria</taxon>
        <taxon>Bacillati</taxon>
        <taxon>Actinomycetota</taxon>
        <taxon>Actinomycetes</taxon>
        <taxon>Micromonosporales</taxon>
        <taxon>Micromonosporaceae</taxon>
        <taxon>Asanoa</taxon>
    </lineage>
</organism>
<dbReference type="InterPro" id="IPR001509">
    <property type="entry name" value="Epimerase_deHydtase"/>
</dbReference>
<keyword evidence="3" id="KW-1185">Reference proteome</keyword>
<dbReference type="RefSeq" id="WP_239126580.1">
    <property type="nucleotide sequence ID" value="NZ_BONE01000010.1"/>
</dbReference>
<sequence>MRRVLITGGAGRIGSFLTERLAGDYELRSFDVVAQEDADGVETVRGVVGDLDALVAACAGVDAVVHLAGIPVEALWEDLIRVNLDGTRTVLEAARIAGVPKVILASSIHAAGFREPTASPLPASSAPRPDTFYGWTKGAMESLGSLYSDRYGLTVFAVRIGAFQPTPWSGADVPIWLSPDDCVRLFRALLDTPVTGFRVVWGVSANATGWLEHDADIGYVPADDSATVAHLAAPSDAAALAHLGGVFCAVPLGKPFW</sequence>
<dbReference type="InterPro" id="IPR050177">
    <property type="entry name" value="Lipid_A_modif_metabolic_enz"/>
</dbReference>
<feature type="domain" description="NAD-dependent epimerase/dehydratase" evidence="1">
    <location>
        <begin position="4"/>
        <end position="160"/>
    </location>
</feature>
<gene>
    <name evidence="2" type="ORF">Asi02nite_17720</name>
</gene>